<feature type="region of interest" description="Disordered" evidence="1">
    <location>
        <begin position="93"/>
        <end position="123"/>
    </location>
</feature>
<dbReference type="EMBL" id="JACEEZ010016446">
    <property type="protein sequence ID" value="KAG0718203.1"/>
    <property type="molecule type" value="Genomic_DNA"/>
</dbReference>
<feature type="compositionally biased region" description="Polar residues" evidence="1">
    <location>
        <begin position="109"/>
        <end position="123"/>
    </location>
</feature>
<accession>A0A8J5C9F9</accession>
<reference evidence="2" key="1">
    <citation type="submission" date="2020-07" db="EMBL/GenBank/DDBJ databases">
        <title>The High-quality genome of the commercially important snow crab, Chionoecetes opilio.</title>
        <authorList>
            <person name="Jeong J.-H."/>
            <person name="Ryu S."/>
        </authorList>
    </citation>
    <scope>NUCLEOTIDE SEQUENCE</scope>
    <source>
        <strain evidence="2">MADBK_172401_WGS</strain>
        <tissue evidence="2">Digestive gland</tissue>
    </source>
</reference>
<dbReference type="Proteomes" id="UP000770661">
    <property type="component" value="Unassembled WGS sequence"/>
</dbReference>
<sequence>MKTDLSASTSNPKNGEGRRRTYPQSTSPDLRPSHQPVCPILGPKKFNNPPGKLRNLRNARWKKFKHLWTTTHKQSRGTSRAWIYLEQGRHELNIGPGEPATRDAGLEQRWSTPTGGSTLDGNK</sequence>
<comment type="caution">
    <text evidence="2">The sequence shown here is derived from an EMBL/GenBank/DDBJ whole genome shotgun (WGS) entry which is preliminary data.</text>
</comment>
<feature type="compositionally biased region" description="Polar residues" evidence="1">
    <location>
        <begin position="1"/>
        <end position="13"/>
    </location>
</feature>
<keyword evidence="3" id="KW-1185">Reference proteome</keyword>
<dbReference type="AlphaFoldDB" id="A0A8J5C9F9"/>
<organism evidence="2 3">
    <name type="scientific">Chionoecetes opilio</name>
    <name type="common">Atlantic snow crab</name>
    <name type="synonym">Cancer opilio</name>
    <dbReference type="NCBI Taxonomy" id="41210"/>
    <lineage>
        <taxon>Eukaryota</taxon>
        <taxon>Metazoa</taxon>
        <taxon>Ecdysozoa</taxon>
        <taxon>Arthropoda</taxon>
        <taxon>Crustacea</taxon>
        <taxon>Multicrustacea</taxon>
        <taxon>Malacostraca</taxon>
        <taxon>Eumalacostraca</taxon>
        <taxon>Eucarida</taxon>
        <taxon>Decapoda</taxon>
        <taxon>Pleocyemata</taxon>
        <taxon>Brachyura</taxon>
        <taxon>Eubrachyura</taxon>
        <taxon>Majoidea</taxon>
        <taxon>Majidae</taxon>
        <taxon>Chionoecetes</taxon>
    </lineage>
</organism>
<proteinExistence type="predicted"/>
<name>A0A8J5C9F9_CHIOP</name>
<evidence type="ECO:0000256" key="1">
    <source>
        <dbReference type="SAM" id="MobiDB-lite"/>
    </source>
</evidence>
<evidence type="ECO:0000313" key="3">
    <source>
        <dbReference type="Proteomes" id="UP000770661"/>
    </source>
</evidence>
<feature type="region of interest" description="Disordered" evidence="1">
    <location>
        <begin position="1"/>
        <end position="52"/>
    </location>
</feature>
<protein>
    <submittedName>
        <fullName evidence="2">Uncharacterized protein</fullName>
    </submittedName>
</protein>
<gene>
    <name evidence="2" type="ORF">GWK47_052880</name>
</gene>
<evidence type="ECO:0000313" key="2">
    <source>
        <dbReference type="EMBL" id="KAG0718203.1"/>
    </source>
</evidence>